<sequence length="260" mass="29137">MACSLRERGEVLRWIHKGTGICWISEAPLRLDHEVLLANAILRQVECATVLGNRRVGATEETPTYFQGVPGAQAGDEQAVSSYGLHMGQLALPEDATQDGVTQEFVAACQTVRLGEWEPTQLENENVELEVDLKAEQFKVTPARLQKIFQQAMALLSKAETVASSQGWSSPTGTNVHMDISLFDWNKLLITKLATWGNWSDELCHMHFTQLLYPWELTVKVVVMSAGVHWQSKVVRLYCDNNHSVVAMLHFFTSPEEIRS</sequence>
<dbReference type="Proteomes" id="UP001190700">
    <property type="component" value="Unassembled WGS sequence"/>
</dbReference>
<reference evidence="1 2" key="1">
    <citation type="journal article" date="2015" name="Genome Biol. Evol.">
        <title>Comparative Genomics of a Bacterivorous Green Alga Reveals Evolutionary Causalities and Consequences of Phago-Mixotrophic Mode of Nutrition.</title>
        <authorList>
            <person name="Burns J.A."/>
            <person name="Paasch A."/>
            <person name="Narechania A."/>
            <person name="Kim E."/>
        </authorList>
    </citation>
    <scope>NUCLEOTIDE SEQUENCE [LARGE SCALE GENOMIC DNA]</scope>
    <source>
        <strain evidence="1 2">PLY_AMNH</strain>
    </source>
</reference>
<keyword evidence="2" id="KW-1185">Reference proteome</keyword>
<dbReference type="AlphaFoldDB" id="A0AAE0H5C3"/>
<comment type="caution">
    <text evidence="1">The sequence shown here is derived from an EMBL/GenBank/DDBJ whole genome shotgun (WGS) entry which is preliminary data.</text>
</comment>
<protein>
    <submittedName>
        <fullName evidence="1">Uncharacterized protein</fullName>
    </submittedName>
</protein>
<organism evidence="1 2">
    <name type="scientific">Cymbomonas tetramitiformis</name>
    <dbReference type="NCBI Taxonomy" id="36881"/>
    <lineage>
        <taxon>Eukaryota</taxon>
        <taxon>Viridiplantae</taxon>
        <taxon>Chlorophyta</taxon>
        <taxon>Pyramimonadophyceae</taxon>
        <taxon>Pyramimonadales</taxon>
        <taxon>Pyramimonadaceae</taxon>
        <taxon>Cymbomonas</taxon>
    </lineage>
</organism>
<name>A0AAE0H5C3_9CHLO</name>
<proteinExistence type="predicted"/>
<gene>
    <name evidence="1" type="ORF">CYMTET_3327</name>
</gene>
<evidence type="ECO:0000313" key="2">
    <source>
        <dbReference type="Proteomes" id="UP001190700"/>
    </source>
</evidence>
<accession>A0AAE0H5C3</accession>
<dbReference type="EMBL" id="LGRX02000194">
    <property type="protein sequence ID" value="KAK3289236.1"/>
    <property type="molecule type" value="Genomic_DNA"/>
</dbReference>
<evidence type="ECO:0000313" key="1">
    <source>
        <dbReference type="EMBL" id="KAK3289236.1"/>
    </source>
</evidence>